<evidence type="ECO:0000259" key="6">
    <source>
        <dbReference type="Pfam" id="PF18158"/>
    </source>
</evidence>
<keyword evidence="2" id="KW-0285">Flavoprotein</keyword>
<keyword evidence="3" id="KW-0274">FAD</keyword>
<dbReference type="Gene3D" id="1.20.140.10">
    <property type="entry name" value="Butyryl-CoA Dehydrogenase, subunit A, domain 3"/>
    <property type="match status" value="1"/>
</dbReference>
<evidence type="ECO:0000256" key="1">
    <source>
        <dbReference type="ARBA" id="ARBA00009347"/>
    </source>
</evidence>
<comment type="similarity">
    <text evidence="1">Belongs to the acyl-CoA dehydrogenase family.</text>
</comment>
<evidence type="ECO:0000313" key="9">
    <source>
        <dbReference type="Proteomes" id="UP001303373"/>
    </source>
</evidence>
<organism evidence="8 9">
    <name type="scientific">Acrodontium crateriforme</name>
    <dbReference type="NCBI Taxonomy" id="150365"/>
    <lineage>
        <taxon>Eukaryota</taxon>
        <taxon>Fungi</taxon>
        <taxon>Dikarya</taxon>
        <taxon>Ascomycota</taxon>
        <taxon>Pezizomycotina</taxon>
        <taxon>Dothideomycetes</taxon>
        <taxon>Dothideomycetidae</taxon>
        <taxon>Mycosphaerellales</taxon>
        <taxon>Teratosphaeriaceae</taxon>
        <taxon>Acrodontium</taxon>
    </lineage>
</organism>
<feature type="compositionally biased region" description="Low complexity" evidence="4">
    <location>
        <begin position="1"/>
        <end position="12"/>
    </location>
</feature>
<evidence type="ECO:0000256" key="4">
    <source>
        <dbReference type="SAM" id="MobiDB-lite"/>
    </source>
</evidence>
<reference evidence="8 9" key="1">
    <citation type="submission" date="2023-11" db="EMBL/GenBank/DDBJ databases">
        <title>An acidophilic fungus is an integral part of prey digestion in a carnivorous sundew plant.</title>
        <authorList>
            <person name="Tsai I.J."/>
        </authorList>
    </citation>
    <scope>NUCLEOTIDE SEQUENCE [LARGE SCALE GENOMIC DNA]</scope>
    <source>
        <strain evidence="8">169a</strain>
    </source>
</reference>
<dbReference type="InterPro" id="IPR041504">
    <property type="entry name" value="AidB_N"/>
</dbReference>
<keyword evidence="9" id="KW-1185">Reference proteome</keyword>
<dbReference type="Proteomes" id="UP001303373">
    <property type="component" value="Chromosome 13"/>
</dbReference>
<dbReference type="InterPro" id="IPR036250">
    <property type="entry name" value="AcylCo_DH-like_C"/>
</dbReference>
<sequence length="640" mass="70376">MSPASPKASSASTGFFQPKPKVRNQFDEDVTYRRTIAFYLSEQTRNQISPDLSRWGAHVLSPQVLTWLSNAESHPPSLQLRDSFGSPASASKQLITSEGWRNLQDLGLKEGIVAIGYEKQHGHQTRLVQFLKMFLWCGSSSTVTCPSAMQDGAARLIYLMLEKRDGKLGPAERKALESAYARLTSRTPGHAWTSGQWMTERTGGSDVRGTETRARKLSEVEIADAGEWISTDGIPLGDWSVDGFKWFSSATDADMAVFLAKTGDSDNLSLFFAPTRRLQQNKETDSNHINDATQYEFNGIYPQRLKNKLGTKALPTAELELKGMRAHLLGTEGQGTKEISPVLNITRVYNAVSSVGALGRSLAISRAFARVRKAAGGRLLMDIPAHVRGMANVHVQYRGDMALTFFVVYLLGISESEAPIAQQDLHLLSSKEQAVHLLRLLTPVTKAMTALTAISGIRFCMESLGGVGYLENEDIELNLAKIFRDTNVLAIWEGTTDVLAGDTVRVLTGSRGTDVLNAFGTWVHGLVASKPVQTLGLGLSSLTAEMQQIRHMMQRNKGPAILYNGRELLERISWITSAALLVADAARDNNAVAVEVARRWIARKDQSIDDAMEKEPWESRAKLDRKIVFESDDTAPGAKL</sequence>
<dbReference type="Gene3D" id="2.40.110.20">
    <property type="match status" value="1"/>
</dbReference>
<dbReference type="InterPro" id="IPR009075">
    <property type="entry name" value="AcylCo_DH/oxidase_C"/>
</dbReference>
<dbReference type="InterPro" id="IPR009100">
    <property type="entry name" value="AcylCoA_DH/oxidase_NM_dom_sf"/>
</dbReference>
<feature type="domain" description="Acyl-CoA dehydrogenase/oxidase C-terminal" evidence="5">
    <location>
        <begin position="333"/>
        <end position="504"/>
    </location>
</feature>
<dbReference type="EMBL" id="CP138592">
    <property type="protein sequence ID" value="WPH04690.1"/>
    <property type="molecule type" value="Genomic_DNA"/>
</dbReference>
<dbReference type="Pfam" id="PF00441">
    <property type="entry name" value="Acyl-CoA_dh_1"/>
    <property type="match status" value="1"/>
</dbReference>
<feature type="region of interest" description="Disordered" evidence="4">
    <location>
        <begin position="191"/>
        <end position="212"/>
    </location>
</feature>
<dbReference type="PANTHER" id="PTHR42707">
    <property type="entry name" value="ACYL-COA DEHYDROGENASE"/>
    <property type="match status" value="1"/>
</dbReference>
<accession>A0AAQ3MBE9</accession>
<feature type="domain" description="Adaptive response protein AidB N-terminal" evidence="6">
    <location>
        <begin position="22"/>
        <end position="154"/>
    </location>
</feature>
<protein>
    <recommendedName>
        <fullName evidence="10">Acyl-CoA dehydrogenase</fullName>
    </recommendedName>
</protein>
<name>A0AAQ3MBE9_9PEZI</name>
<evidence type="ECO:0000256" key="3">
    <source>
        <dbReference type="ARBA" id="ARBA00022827"/>
    </source>
</evidence>
<dbReference type="SUPFAM" id="SSF56645">
    <property type="entry name" value="Acyl-CoA dehydrogenase NM domain-like"/>
    <property type="match status" value="1"/>
</dbReference>
<gene>
    <name evidence="8" type="ORF">R9X50_00758300</name>
</gene>
<evidence type="ECO:0000313" key="8">
    <source>
        <dbReference type="EMBL" id="WPH04690.1"/>
    </source>
</evidence>
<evidence type="ECO:0000256" key="2">
    <source>
        <dbReference type="ARBA" id="ARBA00022630"/>
    </source>
</evidence>
<dbReference type="Pfam" id="PF18158">
    <property type="entry name" value="AidB_N"/>
    <property type="match status" value="1"/>
</dbReference>
<evidence type="ECO:0008006" key="10">
    <source>
        <dbReference type="Google" id="ProtNLM"/>
    </source>
</evidence>
<dbReference type="AlphaFoldDB" id="A0AAQ3MBE9"/>
<evidence type="ECO:0000259" key="5">
    <source>
        <dbReference type="Pfam" id="PF00441"/>
    </source>
</evidence>
<feature type="domain" description="Acyl-CoA dehydrogenase 11-like C-terminal" evidence="7">
    <location>
        <begin position="515"/>
        <end position="629"/>
    </location>
</feature>
<proteinExistence type="inferred from homology"/>
<dbReference type="Pfam" id="PF22217">
    <property type="entry name" value="ACDH-11_C"/>
    <property type="match status" value="1"/>
</dbReference>
<dbReference type="InterPro" id="IPR052904">
    <property type="entry name" value="Acyl-CoA_dehydrogenase-like"/>
</dbReference>
<dbReference type="GO" id="GO:0003995">
    <property type="term" value="F:acyl-CoA dehydrogenase activity"/>
    <property type="evidence" value="ECO:0007669"/>
    <property type="project" value="TreeGrafter"/>
</dbReference>
<dbReference type="PANTHER" id="PTHR42707:SF2">
    <property type="entry name" value="ACD11 DEHYDROGENASE"/>
    <property type="match status" value="1"/>
</dbReference>
<dbReference type="InterPro" id="IPR053998">
    <property type="entry name" value="ACDH-11_C"/>
</dbReference>
<dbReference type="SUPFAM" id="SSF47203">
    <property type="entry name" value="Acyl-CoA dehydrogenase C-terminal domain-like"/>
    <property type="match status" value="1"/>
</dbReference>
<feature type="region of interest" description="Disordered" evidence="4">
    <location>
        <begin position="1"/>
        <end position="20"/>
    </location>
</feature>
<evidence type="ECO:0000259" key="7">
    <source>
        <dbReference type="Pfam" id="PF22217"/>
    </source>
</evidence>